<evidence type="ECO:0000259" key="6">
    <source>
        <dbReference type="Pfam" id="PF08281"/>
    </source>
</evidence>
<dbReference type="Pfam" id="PF08281">
    <property type="entry name" value="Sigma70_r4_2"/>
    <property type="match status" value="1"/>
</dbReference>
<dbReference type="NCBIfam" id="TIGR02937">
    <property type="entry name" value="sigma70-ECF"/>
    <property type="match status" value="1"/>
</dbReference>
<evidence type="ECO:0000256" key="1">
    <source>
        <dbReference type="ARBA" id="ARBA00010641"/>
    </source>
</evidence>
<evidence type="ECO:0000256" key="4">
    <source>
        <dbReference type="ARBA" id="ARBA00023163"/>
    </source>
</evidence>
<gene>
    <name evidence="7" type="ORF">GM418_13230</name>
</gene>
<accession>A0A6I6JTM5</accession>
<sequence length="196" mass="23415">MNSDSKIWEDFKRGENYALSHIYYQHIQLLFRYGKKFSDDDEIVKDAIQDLFFDLIRTREKLGETDNIKFYLLASFRRKIIKTLKKQTYIIGPPDNKTLNAEIVYSIENEIIDKEELSQKEKAIQEGLKKLTARQREILFYRFSCDLEYEQICEIMSLKYDSARKQVFRALKSLKEVLSDKDIFILFLNLSHRTSK</sequence>
<dbReference type="SUPFAM" id="SSF88946">
    <property type="entry name" value="Sigma2 domain of RNA polymerase sigma factors"/>
    <property type="match status" value="1"/>
</dbReference>
<feature type="domain" description="RNA polymerase sigma factor 70 region 4 type 2" evidence="6">
    <location>
        <begin position="123"/>
        <end position="174"/>
    </location>
</feature>
<reference evidence="7 8" key="1">
    <citation type="submission" date="2019-11" db="EMBL/GenBank/DDBJ databases">
        <authorList>
            <person name="Zheng R.K."/>
            <person name="Sun C.M."/>
        </authorList>
    </citation>
    <scope>NUCLEOTIDE SEQUENCE [LARGE SCALE GENOMIC DNA]</scope>
    <source>
        <strain evidence="7 8">WC007</strain>
    </source>
</reference>
<feature type="domain" description="RNA polymerase sigma-70 region 2" evidence="5">
    <location>
        <begin position="23"/>
        <end position="88"/>
    </location>
</feature>
<dbReference type="InterPro" id="IPR013325">
    <property type="entry name" value="RNA_pol_sigma_r2"/>
</dbReference>
<dbReference type="Pfam" id="PF04542">
    <property type="entry name" value="Sigma70_r2"/>
    <property type="match status" value="1"/>
</dbReference>
<keyword evidence="2" id="KW-0805">Transcription regulation</keyword>
<evidence type="ECO:0000256" key="2">
    <source>
        <dbReference type="ARBA" id="ARBA00023015"/>
    </source>
</evidence>
<evidence type="ECO:0000313" key="7">
    <source>
        <dbReference type="EMBL" id="QGY44589.1"/>
    </source>
</evidence>
<dbReference type="InterPro" id="IPR013249">
    <property type="entry name" value="RNA_pol_sigma70_r4_t2"/>
</dbReference>
<dbReference type="AlphaFoldDB" id="A0A6I6JTM5"/>
<dbReference type="InterPro" id="IPR036388">
    <property type="entry name" value="WH-like_DNA-bd_sf"/>
</dbReference>
<dbReference type="Proteomes" id="UP000428260">
    <property type="component" value="Chromosome"/>
</dbReference>
<dbReference type="InterPro" id="IPR014284">
    <property type="entry name" value="RNA_pol_sigma-70_dom"/>
</dbReference>
<dbReference type="PANTHER" id="PTHR43133:SF46">
    <property type="entry name" value="RNA POLYMERASE SIGMA-70 FACTOR ECF SUBFAMILY"/>
    <property type="match status" value="1"/>
</dbReference>
<evidence type="ECO:0000259" key="5">
    <source>
        <dbReference type="Pfam" id="PF04542"/>
    </source>
</evidence>
<dbReference type="GO" id="GO:0003677">
    <property type="term" value="F:DNA binding"/>
    <property type="evidence" value="ECO:0007669"/>
    <property type="project" value="InterPro"/>
</dbReference>
<proteinExistence type="inferred from homology"/>
<keyword evidence="8" id="KW-1185">Reference proteome</keyword>
<dbReference type="Gene3D" id="1.10.1740.10">
    <property type="match status" value="1"/>
</dbReference>
<dbReference type="SUPFAM" id="SSF88659">
    <property type="entry name" value="Sigma3 and sigma4 domains of RNA polymerase sigma factors"/>
    <property type="match status" value="1"/>
</dbReference>
<evidence type="ECO:0000313" key="8">
    <source>
        <dbReference type="Proteomes" id="UP000428260"/>
    </source>
</evidence>
<dbReference type="InterPro" id="IPR039425">
    <property type="entry name" value="RNA_pol_sigma-70-like"/>
</dbReference>
<keyword evidence="3" id="KW-0731">Sigma factor</keyword>
<dbReference type="KEGG" id="mcos:GM418_13230"/>
<organism evidence="7 8">
    <name type="scientific">Maribellus comscasis</name>
    <dbReference type="NCBI Taxonomy" id="2681766"/>
    <lineage>
        <taxon>Bacteria</taxon>
        <taxon>Pseudomonadati</taxon>
        <taxon>Bacteroidota</taxon>
        <taxon>Bacteroidia</taxon>
        <taxon>Marinilabiliales</taxon>
        <taxon>Prolixibacteraceae</taxon>
        <taxon>Maribellus</taxon>
    </lineage>
</organism>
<protein>
    <submittedName>
        <fullName evidence="7">Sigma-70 family RNA polymerase sigma factor</fullName>
    </submittedName>
</protein>
<dbReference type="GO" id="GO:0016987">
    <property type="term" value="F:sigma factor activity"/>
    <property type="evidence" value="ECO:0007669"/>
    <property type="project" value="UniProtKB-KW"/>
</dbReference>
<keyword evidence="4" id="KW-0804">Transcription</keyword>
<name>A0A6I6JTM5_9BACT</name>
<dbReference type="PANTHER" id="PTHR43133">
    <property type="entry name" value="RNA POLYMERASE ECF-TYPE SIGMA FACTO"/>
    <property type="match status" value="1"/>
</dbReference>
<dbReference type="InterPro" id="IPR013324">
    <property type="entry name" value="RNA_pol_sigma_r3/r4-like"/>
</dbReference>
<dbReference type="InterPro" id="IPR007627">
    <property type="entry name" value="RNA_pol_sigma70_r2"/>
</dbReference>
<dbReference type="Gene3D" id="1.10.10.10">
    <property type="entry name" value="Winged helix-like DNA-binding domain superfamily/Winged helix DNA-binding domain"/>
    <property type="match status" value="1"/>
</dbReference>
<evidence type="ECO:0000256" key="3">
    <source>
        <dbReference type="ARBA" id="ARBA00023082"/>
    </source>
</evidence>
<comment type="similarity">
    <text evidence="1">Belongs to the sigma-70 factor family. ECF subfamily.</text>
</comment>
<dbReference type="EMBL" id="CP046401">
    <property type="protein sequence ID" value="QGY44589.1"/>
    <property type="molecule type" value="Genomic_DNA"/>
</dbReference>
<dbReference type="GO" id="GO:0006352">
    <property type="term" value="P:DNA-templated transcription initiation"/>
    <property type="evidence" value="ECO:0007669"/>
    <property type="project" value="InterPro"/>
</dbReference>
<dbReference type="RefSeq" id="WP_158867040.1">
    <property type="nucleotide sequence ID" value="NZ_CP046401.1"/>
</dbReference>